<proteinExistence type="inferred from homology"/>
<comment type="function">
    <text evidence="11 12">Phosphorylation of dTMP to form dTDP in both de novo and salvage pathways of dTTP synthesis.</text>
</comment>
<evidence type="ECO:0000256" key="5">
    <source>
        <dbReference type="ARBA" id="ARBA00022727"/>
    </source>
</evidence>
<dbReference type="Gene3D" id="3.40.50.300">
    <property type="entry name" value="P-loop containing nucleotide triphosphate hydrolases"/>
    <property type="match status" value="1"/>
</dbReference>
<dbReference type="EMBL" id="CP091521">
    <property type="protein sequence ID" value="UOP04122.1"/>
    <property type="molecule type" value="Genomic_DNA"/>
</dbReference>
<dbReference type="GO" id="GO:0006233">
    <property type="term" value="P:dTDP biosynthetic process"/>
    <property type="evidence" value="ECO:0007669"/>
    <property type="project" value="InterPro"/>
</dbReference>
<evidence type="ECO:0000259" key="13">
    <source>
        <dbReference type="Pfam" id="PF02223"/>
    </source>
</evidence>
<dbReference type="PANTHER" id="PTHR10344:SF4">
    <property type="entry name" value="UMP-CMP KINASE 2, MITOCHONDRIAL"/>
    <property type="match status" value="1"/>
</dbReference>
<sequence length="210" mass="23380">MALFITLDGMDGAGKTTQLDVIRQWFAERNLPVLFSREPGGTPLGENLRQLLLNPELKGQISLHTETLLMFAARQQHLEDVVRPALAAGVNVVCDRFTDATYAYQGGGRGVATEKIAMLEQWVQQGLQPDLTLVLDVPLNTALARLDAGRDKDRFEREEADFFARVREVYRQRAAAEPQRCVVIDSSQSKETVKAQIESILAERVAMRAA</sequence>
<name>A0A8T9MVF8_9NEIS</name>
<dbReference type="SUPFAM" id="SSF52540">
    <property type="entry name" value="P-loop containing nucleoside triphosphate hydrolases"/>
    <property type="match status" value="1"/>
</dbReference>
<keyword evidence="7 12" id="KW-0418">Kinase</keyword>
<dbReference type="PANTHER" id="PTHR10344">
    <property type="entry name" value="THYMIDYLATE KINASE"/>
    <property type="match status" value="1"/>
</dbReference>
<keyword evidence="6 12" id="KW-0547">Nucleotide-binding</keyword>
<keyword evidence="4 12" id="KW-0808">Transferase</keyword>
<evidence type="ECO:0000313" key="15">
    <source>
        <dbReference type="Proteomes" id="UP000831534"/>
    </source>
</evidence>
<comment type="catalytic activity">
    <reaction evidence="10 12">
        <text>dTMP + ATP = dTDP + ADP</text>
        <dbReference type="Rhea" id="RHEA:13517"/>
        <dbReference type="ChEBI" id="CHEBI:30616"/>
        <dbReference type="ChEBI" id="CHEBI:58369"/>
        <dbReference type="ChEBI" id="CHEBI:63528"/>
        <dbReference type="ChEBI" id="CHEBI:456216"/>
        <dbReference type="EC" id="2.7.4.9"/>
    </reaction>
</comment>
<reference evidence="14" key="1">
    <citation type="journal article" date="2022" name="Res Sq">
        <title>Evolution of multicellular longitudinally dividing oral cavity symbionts (Neisseriaceae).</title>
        <authorList>
            <person name="Nyongesa S."/>
            <person name="Weber P."/>
            <person name="Bernet E."/>
            <person name="Pullido F."/>
            <person name="Nieckarz M."/>
            <person name="Delaby M."/>
            <person name="Nieves C."/>
            <person name="Viehboeck T."/>
            <person name="Krause N."/>
            <person name="Rivera-Millot A."/>
            <person name="Nakamura A."/>
            <person name="Vischer N."/>
            <person name="VanNieuwenhze M."/>
            <person name="Brun Y."/>
            <person name="Cava F."/>
            <person name="Bulgheresi S."/>
            <person name="Veyrier F."/>
        </authorList>
    </citation>
    <scope>NUCLEOTIDE SEQUENCE</scope>
    <source>
        <strain evidence="14">17694</strain>
    </source>
</reference>
<evidence type="ECO:0000256" key="6">
    <source>
        <dbReference type="ARBA" id="ARBA00022741"/>
    </source>
</evidence>
<dbReference type="NCBIfam" id="TIGR00041">
    <property type="entry name" value="DTMP_kinase"/>
    <property type="match status" value="1"/>
</dbReference>
<evidence type="ECO:0000256" key="1">
    <source>
        <dbReference type="ARBA" id="ARBA00009776"/>
    </source>
</evidence>
<gene>
    <name evidence="12 14" type="primary">tmk</name>
    <name evidence="14" type="ORF">LVJ77_06525</name>
</gene>
<dbReference type="InterPro" id="IPR018094">
    <property type="entry name" value="Thymidylate_kinase"/>
</dbReference>
<evidence type="ECO:0000313" key="14">
    <source>
        <dbReference type="EMBL" id="UOP04122.1"/>
    </source>
</evidence>
<dbReference type="FunFam" id="3.40.50.300:FF:000225">
    <property type="entry name" value="Thymidylate kinase"/>
    <property type="match status" value="1"/>
</dbReference>
<accession>A0A8T9MVF8</accession>
<dbReference type="CDD" id="cd01672">
    <property type="entry name" value="TMPK"/>
    <property type="match status" value="1"/>
</dbReference>
<protein>
    <recommendedName>
        <fullName evidence="3 12">Thymidylate kinase</fullName>
        <ecNumber evidence="2 12">2.7.4.9</ecNumber>
    </recommendedName>
    <alternativeName>
        <fullName evidence="9 12">dTMP kinase</fullName>
    </alternativeName>
</protein>
<evidence type="ECO:0000256" key="12">
    <source>
        <dbReference type="HAMAP-Rule" id="MF_00165"/>
    </source>
</evidence>
<comment type="similarity">
    <text evidence="1 12">Belongs to the thymidylate kinase family.</text>
</comment>
<dbReference type="HAMAP" id="MF_00165">
    <property type="entry name" value="Thymidylate_kinase"/>
    <property type="match status" value="1"/>
</dbReference>
<evidence type="ECO:0000256" key="8">
    <source>
        <dbReference type="ARBA" id="ARBA00022840"/>
    </source>
</evidence>
<evidence type="ECO:0000256" key="9">
    <source>
        <dbReference type="ARBA" id="ARBA00029962"/>
    </source>
</evidence>
<dbReference type="InterPro" id="IPR039430">
    <property type="entry name" value="Thymidylate_kin-like_dom"/>
</dbReference>
<dbReference type="GO" id="GO:0005524">
    <property type="term" value="F:ATP binding"/>
    <property type="evidence" value="ECO:0007669"/>
    <property type="project" value="UniProtKB-UniRule"/>
</dbReference>
<evidence type="ECO:0000256" key="3">
    <source>
        <dbReference type="ARBA" id="ARBA00017144"/>
    </source>
</evidence>
<evidence type="ECO:0000256" key="11">
    <source>
        <dbReference type="ARBA" id="ARBA00057735"/>
    </source>
</evidence>
<keyword evidence="5 12" id="KW-0545">Nucleotide biosynthesis</keyword>
<dbReference type="GO" id="GO:0006235">
    <property type="term" value="P:dTTP biosynthetic process"/>
    <property type="evidence" value="ECO:0007669"/>
    <property type="project" value="UniProtKB-UniRule"/>
</dbReference>
<evidence type="ECO:0000256" key="7">
    <source>
        <dbReference type="ARBA" id="ARBA00022777"/>
    </source>
</evidence>
<dbReference type="Proteomes" id="UP000831534">
    <property type="component" value="Chromosome"/>
</dbReference>
<feature type="domain" description="Thymidylate kinase-like" evidence="13">
    <location>
        <begin position="7"/>
        <end position="197"/>
    </location>
</feature>
<dbReference type="RefSeq" id="WP_034334407.1">
    <property type="nucleotide sequence ID" value="NZ_CP091521.1"/>
</dbReference>
<keyword evidence="15" id="KW-1185">Reference proteome</keyword>
<dbReference type="GO" id="GO:0006227">
    <property type="term" value="P:dUDP biosynthetic process"/>
    <property type="evidence" value="ECO:0007669"/>
    <property type="project" value="TreeGrafter"/>
</dbReference>
<organism evidence="14 15">
    <name type="scientific">Conchiformibius kuhniae</name>
    <dbReference type="NCBI Taxonomy" id="211502"/>
    <lineage>
        <taxon>Bacteria</taxon>
        <taxon>Pseudomonadati</taxon>
        <taxon>Pseudomonadota</taxon>
        <taxon>Betaproteobacteria</taxon>
        <taxon>Neisseriales</taxon>
        <taxon>Neisseriaceae</taxon>
        <taxon>Conchiformibius</taxon>
    </lineage>
</organism>
<reference evidence="14" key="2">
    <citation type="submission" date="2024-09" db="EMBL/GenBank/DDBJ databases">
        <authorList>
            <person name="Veyrier F.J."/>
        </authorList>
    </citation>
    <scope>NUCLEOTIDE SEQUENCE</scope>
    <source>
        <strain evidence="14">17694</strain>
    </source>
</reference>
<feature type="binding site" evidence="12">
    <location>
        <begin position="9"/>
        <end position="16"/>
    </location>
    <ligand>
        <name>ATP</name>
        <dbReference type="ChEBI" id="CHEBI:30616"/>
    </ligand>
</feature>
<evidence type="ECO:0000256" key="2">
    <source>
        <dbReference type="ARBA" id="ARBA00012980"/>
    </source>
</evidence>
<evidence type="ECO:0000256" key="10">
    <source>
        <dbReference type="ARBA" id="ARBA00048743"/>
    </source>
</evidence>
<dbReference type="GO" id="GO:0005829">
    <property type="term" value="C:cytosol"/>
    <property type="evidence" value="ECO:0007669"/>
    <property type="project" value="TreeGrafter"/>
</dbReference>
<dbReference type="EC" id="2.7.4.9" evidence="2 12"/>
<keyword evidence="8 12" id="KW-0067">ATP-binding</keyword>
<dbReference type="Pfam" id="PF02223">
    <property type="entry name" value="Thymidylate_kin"/>
    <property type="match status" value="1"/>
</dbReference>
<evidence type="ECO:0000256" key="4">
    <source>
        <dbReference type="ARBA" id="ARBA00022679"/>
    </source>
</evidence>
<dbReference type="AlphaFoldDB" id="A0A8T9MVF8"/>
<dbReference type="KEGG" id="ckh:LVJ77_06525"/>
<dbReference type="InterPro" id="IPR027417">
    <property type="entry name" value="P-loop_NTPase"/>
</dbReference>
<dbReference type="GO" id="GO:0004798">
    <property type="term" value="F:dTMP kinase activity"/>
    <property type="evidence" value="ECO:0007669"/>
    <property type="project" value="UniProtKB-UniRule"/>
</dbReference>